<organism evidence="1">
    <name type="scientific">Bacteriophage sp</name>
    <dbReference type="NCBI Taxonomy" id="38018"/>
    <lineage>
        <taxon>Viruses</taxon>
    </lineage>
</organism>
<dbReference type="EMBL" id="MT840185">
    <property type="protein sequence ID" value="QNL31455.1"/>
    <property type="molecule type" value="Genomic_DNA"/>
</dbReference>
<protein>
    <submittedName>
        <fullName evidence="1">Uncharacterized protein</fullName>
    </submittedName>
</protein>
<accession>A0A7G9A3Y2</accession>
<evidence type="ECO:0000313" key="1">
    <source>
        <dbReference type="EMBL" id="QNL31455.1"/>
    </source>
</evidence>
<name>A0A7G9A3Y2_9VIRU</name>
<proteinExistence type="predicted"/>
<sequence>MLSYEEFQNSVSAEKQLLSFEEFQSHVLKVFNASEEECDFSNFSYAFYAEVSYQKYQWLQFVVRYITDSESCYYGRWICVKRYDKACKTISDSLNQGIKALERQTEESIKEEIDVFKRLEK</sequence>
<reference evidence="1" key="1">
    <citation type="submission" date="2020-07" db="EMBL/GenBank/DDBJ databases">
        <title>Dissolved microcystin release linked to lysis of a Microcystis spp. bloom in Lake Erie (USA) attributed to a novel cyanophage.</title>
        <authorList>
            <person name="McKindles K.M."/>
            <person name="Manes M.A."/>
            <person name="DeMarco J.R."/>
            <person name="McClure A."/>
            <person name="McKay R.M."/>
            <person name="Davis T.W."/>
            <person name="Bullerjahn G.S."/>
        </authorList>
    </citation>
    <scope>NUCLEOTIDE SEQUENCE</scope>
</reference>